<dbReference type="GO" id="GO:0006355">
    <property type="term" value="P:regulation of DNA-templated transcription"/>
    <property type="evidence" value="ECO:0007669"/>
    <property type="project" value="InterPro"/>
</dbReference>
<name>A0A075SKR5_STRSU</name>
<dbReference type="Gene3D" id="1.10.1220.10">
    <property type="entry name" value="Met repressor-like"/>
    <property type="match status" value="1"/>
</dbReference>
<protein>
    <recommendedName>
        <fullName evidence="4">Toxin-antitoxin system antitoxin subunit</fullName>
    </recommendedName>
</protein>
<evidence type="ECO:0000256" key="1">
    <source>
        <dbReference type="SAM" id="Coils"/>
    </source>
</evidence>
<dbReference type="AlphaFoldDB" id="A0A075SKR5"/>
<dbReference type="InterPro" id="IPR013321">
    <property type="entry name" value="Arc_rbn_hlx_hlx"/>
</dbReference>
<sequence>MITIKKDAQVNFKTDSRLLEKAKEVFAMNQLDLTAGFNLFLQNIAVKNELPILTEEELEREELFLQLQKEIQENQQAIEAGQGISLESVKEKYGI</sequence>
<dbReference type="HOGENOM" id="CLU_154558_9_0_9"/>
<dbReference type="RefSeq" id="WP_024381177.1">
    <property type="nucleotide sequence ID" value="NZ_ALLE01000019.1"/>
</dbReference>
<dbReference type="EMBL" id="CP008921">
    <property type="protein sequence ID" value="AIG44433.1"/>
    <property type="molecule type" value="Genomic_DNA"/>
</dbReference>
<reference evidence="2 3" key="1">
    <citation type="journal article" date="2014" name="Genome Announc.">
        <title>Whole-Genome Sequence of Streptococcus suis Serotype 4 Reference Strain 6407.</title>
        <authorList>
            <person name="Wang K."/>
            <person name="Chen J."/>
            <person name="Yao H."/>
            <person name="Lu C."/>
        </authorList>
    </citation>
    <scope>NUCLEOTIDE SEQUENCE [LARGE SCALE GENOMIC DNA]</scope>
    <source>
        <strain evidence="2">6407</strain>
    </source>
</reference>
<evidence type="ECO:0008006" key="4">
    <source>
        <dbReference type="Google" id="ProtNLM"/>
    </source>
</evidence>
<dbReference type="Proteomes" id="UP000028185">
    <property type="component" value="Chromosome"/>
</dbReference>
<feature type="coiled-coil region" evidence="1">
    <location>
        <begin position="53"/>
        <end position="80"/>
    </location>
</feature>
<evidence type="ECO:0000313" key="3">
    <source>
        <dbReference type="Proteomes" id="UP000028185"/>
    </source>
</evidence>
<evidence type="ECO:0000313" key="2">
    <source>
        <dbReference type="EMBL" id="AIG44433.1"/>
    </source>
</evidence>
<gene>
    <name evidence="2" type="ORF">ID09_10530</name>
</gene>
<keyword evidence="1" id="KW-0175">Coiled coil</keyword>
<dbReference type="PATRIC" id="fig|1214179.4.peg.2096"/>
<proteinExistence type="predicted"/>
<organism evidence="2 3">
    <name type="scientific">Streptococcus suis 6407</name>
    <dbReference type="NCBI Taxonomy" id="1214179"/>
    <lineage>
        <taxon>Bacteria</taxon>
        <taxon>Bacillati</taxon>
        <taxon>Bacillota</taxon>
        <taxon>Bacilli</taxon>
        <taxon>Lactobacillales</taxon>
        <taxon>Streptococcaceae</taxon>
        <taxon>Streptococcus</taxon>
    </lineage>
</organism>
<accession>A0A075SKR5</accession>